<dbReference type="PANTHER" id="PTHR36983">
    <property type="entry name" value="DNAJ HOMOLOG SUBFAMILY C MEMBER 13"/>
    <property type="match status" value="1"/>
</dbReference>
<gene>
    <name evidence="1" type="ORF">TTRE_0000781401</name>
</gene>
<dbReference type="AlphaFoldDB" id="A0A077ZI41"/>
<evidence type="ECO:0000313" key="2">
    <source>
        <dbReference type="Proteomes" id="UP000030665"/>
    </source>
</evidence>
<dbReference type="OrthoDB" id="69656at2759"/>
<name>A0A077ZI41_TRITR</name>
<dbReference type="InterPro" id="IPR016024">
    <property type="entry name" value="ARM-type_fold"/>
</dbReference>
<reference evidence="1" key="2">
    <citation type="submission" date="2014-03" db="EMBL/GenBank/DDBJ databases">
        <title>The whipworm genome and dual-species transcriptomics of an intimate host-pathogen interaction.</title>
        <authorList>
            <person name="Foth B.J."/>
            <person name="Tsai I.J."/>
            <person name="Reid A.J."/>
            <person name="Bancroft A.J."/>
            <person name="Nichol S."/>
            <person name="Tracey A."/>
            <person name="Holroyd N."/>
            <person name="Cotton J.A."/>
            <person name="Stanley E.J."/>
            <person name="Zarowiecki M."/>
            <person name="Liu J.Z."/>
            <person name="Huckvale T."/>
            <person name="Cooper P.J."/>
            <person name="Grencis R.K."/>
            <person name="Berriman M."/>
        </authorList>
    </citation>
    <scope>NUCLEOTIDE SEQUENCE [LARGE SCALE GENOMIC DNA]</scope>
</reference>
<organism evidence="1 2">
    <name type="scientific">Trichuris trichiura</name>
    <name type="common">Whipworm</name>
    <name type="synonym">Trichocephalus trichiurus</name>
    <dbReference type="NCBI Taxonomy" id="36087"/>
    <lineage>
        <taxon>Eukaryota</taxon>
        <taxon>Metazoa</taxon>
        <taxon>Ecdysozoa</taxon>
        <taxon>Nematoda</taxon>
        <taxon>Enoplea</taxon>
        <taxon>Dorylaimia</taxon>
        <taxon>Trichinellida</taxon>
        <taxon>Trichuridae</taxon>
        <taxon>Trichuris</taxon>
    </lineage>
</organism>
<dbReference type="Proteomes" id="UP000030665">
    <property type="component" value="Unassembled WGS sequence"/>
</dbReference>
<accession>A0A077ZI41</accession>
<dbReference type="GO" id="GO:0010008">
    <property type="term" value="C:endosome membrane"/>
    <property type="evidence" value="ECO:0007669"/>
    <property type="project" value="TreeGrafter"/>
</dbReference>
<dbReference type="PANTHER" id="PTHR36983:SF2">
    <property type="entry name" value="DNAJ HOMOLOG SUBFAMILY C MEMBER 13"/>
    <property type="match status" value="1"/>
</dbReference>
<dbReference type="GO" id="GO:0006898">
    <property type="term" value="P:receptor-mediated endocytosis"/>
    <property type="evidence" value="ECO:0007669"/>
    <property type="project" value="TreeGrafter"/>
</dbReference>
<protein>
    <submittedName>
        <fullName evidence="1">Uncharacterized protein</fullName>
    </submittedName>
</protein>
<dbReference type="Gene3D" id="1.25.10.10">
    <property type="entry name" value="Leucine-rich Repeat Variant"/>
    <property type="match status" value="1"/>
</dbReference>
<dbReference type="SUPFAM" id="SSF48371">
    <property type="entry name" value="ARM repeat"/>
    <property type="match status" value="1"/>
</dbReference>
<dbReference type="GO" id="GO:2000641">
    <property type="term" value="P:regulation of early endosome to late endosome transport"/>
    <property type="evidence" value="ECO:0007669"/>
    <property type="project" value="InterPro"/>
</dbReference>
<proteinExistence type="predicted"/>
<dbReference type="EMBL" id="HG806604">
    <property type="protein sequence ID" value="CDW59479.1"/>
    <property type="molecule type" value="Genomic_DNA"/>
</dbReference>
<evidence type="ECO:0000313" key="1">
    <source>
        <dbReference type="EMBL" id="CDW59479.1"/>
    </source>
</evidence>
<keyword evidence="2" id="KW-1185">Reference proteome</keyword>
<sequence>MVRTIGMGNSENNLCGNGGILLMVATELCFLTVACSVVNVEQLRRENGLQVRNEAMQNKLARLSCEALASLAGFKPGCLPNNVAVSAFTKLLTPYICDLLETNSYSEILKQLGNFCETPRFIWNSNMKSELLDYVIKAPDLLMKAESPDDSGFRFSYLEEEFCLGDVYVRIYNRQPKYILKDPRNFFMELLDYLGKSSVETERLDVAAEALLNVLNNYPGLEVQCIAHLNVLLRLLELELCEELCSKVLMILRSVLANEDCCGTFLLKLFCCHETLSVRENAGYLLVKLQSDPLHGPRWTRFVGNFMPPVFADMMREALEDSINLFDSQTETPELIWNKQMRMSVCQSVCEMEQLFLESLKSHGDKWALPSDFQTPYQYSLSDELIIGGISLRLFISNPAWKLRAPKKFLIDLLNTLLQDCRSESIDESRLQILDKALALLLHCHPGLCDAVATHGYIPHIVETLSSAINPALRSSLLILCQIVKSQLCVNKMAATECVSHLASALHSVPEMQHVICRTLSALFEHGTSSLVADAIKCNLHIRLLELLASDLPATESPSAVKAEIVKTLNCMAACELFGQEVASVLEKSSVWGEFKDQKHDLFISCPSQMRFLPSMKLCCANFS</sequence>
<dbReference type="GO" id="GO:0007032">
    <property type="term" value="P:endosome organization"/>
    <property type="evidence" value="ECO:0007669"/>
    <property type="project" value="InterPro"/>
</dbReference>
<dbReference type="InterPro" id="IPR044978">
    <property type="entry name" value="GRV2/DNAJC13"/>
</dbReference>
<dbReference type="InterPro" id="IPR011989">
    <property type="entry name" value="ARM-like"/>
</dbReference>
<dbReference type="STRING" id="36087.A0A077ZI41"/>
<reference evidence="1" key="1">
    <citation type="submission" date="2014-01" db="EMBL/GenBank/DDBJ databases">
        <authorList>
            <person name="Aslett M."/>
        </authorList>
    </citation>
    <scope>NUCLEOTIDE SEQUENCE</scope>
</reference>